<comment type="caution">
    <text evidence="2">The sequence shown here is derived from an EMBL/GenBank/DDBJ whole genome shotgun (WGS) entry which is preliminary data.</text>
</comment>
<reference evidence="2" key="2">
    <citation type="submission" date="2022-01" db="EMBL/GenBank/DDBJ databases">
        <authorList>
            <person name="Yamashiro T."/>
            <person name="Shiraishi A."/>
            <person name="Satake H."/>
            <person name="Nakayama K."/>
        </authorList>
    </citation>
    <scope>NUCLEOTIDE SEQUENCE</scope>
</reference>
<keyword evidence="3" id="KW-1185">Reference proteome</keyword>
<proteinExistence type="predicted"/>
<dbReference type="EMBL" id="BQNB010012765">
    <property type="protein sequence ID" value="GJT07613.1"/>
    <property type="molecule type" value="Genomic_DNA"/>
</dbReference>
<evidence type="ECO:0000313" key="3">
    <source>
        <dbReference type="Proteomes" id="UP001151760"/>
    </source>
</evidence>
<accession>A0ABQ5AZI7</accession>
<reference evidence="2" key="1">
    <citation type="journal article" date="2022" name="Int. J. Mol. Sci.">
        <title>Draft Genome of Tanacetum Coccineum: Genomic Comparison of Closely Related Tanacetum-Family Plants.</title>
        <authorList>
            <person name="Yamashiro T."/>
            <person name="Shiraishi A."/>
            <person name="Nakayama K."/>
            <person name="Satake H."/>
        </authorList>
    </citation>
    <scope>NUCLEOTIDE SEQUENCE</scope>
</reference>
<feature type="compositionally biased region" description="Gly residues" evidence="1">
    <location>
        <begin position="111"/>
        <end position="134"/>
    </location>
</feature>
<sequence length="134" mass="15065">MRYRRKFSEDSMPSTTKKNPYLSLCKETRKKLIEQEASEIKNKFSTPRRSTMEDADNGILDEMDVIPNEEMLLLRKLHTLGKAYSELFLYEKRFSETEAKEYSKRANGTKRVGGGDGDGGGEAVLGSDGGGDDD</sequence>
<name>A0ABQ5AZI7_9ASTR</name>
<dbReference type="Proteomes" id="UP001151760">
    <property type="component" value="Unassembled WGS sequence"/>
</dbReference>
<organism evidence="2 3">
    <name type="scientific">Tanacetum coccineum</name>
    <dbReference type="NCBI Taxonomy" id="301880"/>
    <lineage>
        <taxon>Eukaryota</taxon>
        <taxon>Viridiplantae</taxon>
        <taxon>Streptophyta</taxon>
        <taxon>Embryophyta</taxon>
        <taxon>Tracheophyta</taxon>
        <taxon>Spermatophyta</taxon>
        <taxon>Magnoliopsida</taxon>
        <taxon>eudicotyledons</taxon>
        <taxon>Gunneridae</taxon>
        <taxon>Pentapetalae</taxon>
        <taxon>asterids</taxon>
        <taxon>campanulids</taxon>
        <taxon>Asterales</taxon>
        <taxon>Asteraceae</taxon>
        <taxon>Asteroideae</taxon>
        <taxon>Anthemideae</taxon>
        <taxon>Anthemidinae</taxon>
        <taxon>Tanacetum</taxon>
    </lineage>
</organism>
<gene>
    <name evidence="2" type="ORF">Tco_0842075</name>
</gene>
<evidence type="ECO:0000256" key="1">
    <source>
        <dbReference type="SAM" id="MobiDB-lite"/>
    </source>
</evidence>
<protein>
    <submittedName>
        <fullName evidence="2">Uncharacterized protein</fullName>
    </submittedName>
</protein>
<evidence type="ECO:0000313" key="2">
    <source>
        <dbReference type="EMBL" id="GJT07613.1"/>
    </source>
</evidence>
<feature type="region of interest" description="Disordered" evidence="1">
    <location>
        <begin position="98"/>
        <end position="134"/>
    </location>
</feature>